<accession>A0A834WR77</accession>
<feature type="region of interest" description="Disordered" evidence="1">
    <location>
        <begin position="1"/>
        <end position="100"/>
    </location>
</feature>
<dbReference type="GO" id="GO:0005666">
    <property type="term" value="C:RNA polymerase III complex"/>
    <property type="evidence" value="ECO:0007669"/>
    <property type="project" value="TreeGrafter"/>
</dbReference>
<keyword evidence="2" id="KW-0804">Transcription</keyword>
<dbReference type="AlphaFoldDB" id="A0A834WR77"/>
<feature type="region of interest" description="Disordered" evidence="1">
    <location>
        <begin position="516"/>
        <end position="535"/>
    </location>
</feature>
<evidence type="ECO:0000256" key="1">
    <source>
        <dbReference type="SAM" id="MobiDB-lite"/>
    </source>
</evidence>
<dbReference type="InterPro" id="IPR006886">
    <property type="entry name" value="RNA_pol_III_Rpc5"/>
</dbReference>
<sequence length="693" mass="77801">MDLDDLDAPSKVPSRVSRFAPKSSKLKAKPKLEPQEPLPKAEAPESLTKPEPQDFDSLTAKQKEEEPSAPNGAMKMDVEPKSEAEDESKPDDPMDEDSAEDTVVREIDVFFTPSMDANTQLYVLQYPLRPCWRPYDLDDRCEEVRLKPESSEVEVDLSIDIESNNYDKEFASRLKMTNQTLSTSWKPPHVKGYAVGLLMGNKLHLHPIHAVVQLRPSLEHLNSGGSKRKTNVSTSSNATVKTEDSAEEKSVSSSKKQNKQVDSSIGLKSDGDEHWIPLKYHSSKSDISCRYLQQMVAQETSPINFTMTPYDYVTSLCPGVSNSILSKGPSRRYLLSLPPEERLKKLLVEGSPLHRFSAIKHFAPEYSEEELLGFLQQHALLVQGLWAPKGPLLYPQGGVESLARDFALLMFSKNLKVQLSHVNIRPELSKHIKNFLNIFGEEKIENWKSSVQPIVYWKFRENPDESFIKHYPNIAAKYKGIWEGMEERVYSAVYKAGRGEPGKNAVPKHIQNSKLGQSVTSDKRTSVGGIPPGRMTMTNDTRQALPIALKKLFQTHSVCSFQTICHGLREMALSKSMLSKSDAKIVRDAALGLDAPPEELQAVISEIACNIHGFYVLKSSQDDPFRDVVIDMLRGSGPNAKLRKAEIVEAARRKLKREVTNNEYNKVMGELCVSRGSVWILKTDDRIVQSKNL</sequence>
<name>A0A834WR77_9FABA</name>
<feature type="compositionally biased region" description="Basic and acidic residues" evidence="1">
    <location>
        <begin position="241"/>
        <end position="250"/>
    </location>
</feature>
<feature type="region of interest" description="Disordered" evidence="1">
    <location>
        <begin position="221"/>
        <end position="268"/>
    </location>
</feature>
<dbReference type="Pfam" id="PF04801">
    <property type="entry name" value="RPC5"/>
    <property type="match status" value="1"/>
</dbReference>
<feature type="compositionally biased region" description="Low complexity" evidence="1">
    <location>
        <begin position="251"/>
        <end position="264"/>
    </location>
</feature>
<dbReference type="GO" id="GO:0042797">
    <property type="term" value="P:tRNA transcription by RNA polymerase III"/>
    <property type="evidence" value="ECO:0007669"/>
    <property type="project" value="TreeGrafter"/>
</dbReference>
<evidence type="ECO:0000313" key="3">
    <source>
        <dbReference type="Proteomes" id="UP000634136"/>
    </source>
</evidence>
<keyword evidence="3" id="KW-1185">Reference proteome</keyword>
<proteinExistence type="predicted"/>
<dbReference type="Proteomes" id="UP000634136">
    <property type="component" value="Unassembled WGS sequence"/>
</dbReference>
<keyword evidence="2" id="KW-0240">DNA-directed RNA polymerase</keyword>
<dbReference type="OrthoDB" id="340681at2759"/>
<protein>
    <submittedName>
        <fullName evidence="2">DNA-directed RNA polymerase III subunit RPC5</fullName>
    </submittedName>
</protein>
<dbReference type="EMBL" id="JAAIUW010000006">
    <property type="protein sequence ID" value="KAF7828831.1"/>
    <property type="molecule type" value="Genomic_DNA"/>
</dbReference>
<dbReference type="PANTHER" id="PTHR12069:SF0">
    <property type="entry name" value="DNA-DIRECTED RNA POLYMERASE III SUBUNIT RPC5"/>
    <property type="match status" value="1"/>
</dbReference>
<comment type="caution">
    <text evidence="2">The sequence shown here is derived from an EMBL/GenBank/DDBJ whole genome shotgun (WGS) entry which is preliminary data.</text>
</comment>
<gene>
    <name evidence="2" type="ORF">G2W53_019995</name>
</gene>
<feature type="compositionally biased region" description="Polar residues" evidence="1">
    <location>
        <begin position="231"/>
        <end position="240"/>
    </location>
</feature>
<evidence type="ECO:0000313" key="2">
    <source>
        <dbReference type="EMBL" id="KAF7828831.1"/>
    </source>
</evidence>
<organism evidence="2 3">
    <name type="scientific">Senna tora</name>
    <dbReference type="NCBI Taxonomy" id="362788"/>
    <lineage>
        <taxon>Eukaryota</taxon>
        <taxon>Viridiplantae</taxon>
        <taxon>Streptophyta</taxon>
        <taxon>Embryophyta</taxon>
        <taxon>Tracheophyta</taxon>
        <taxon>Spermatophyta</taxon>
        <taxon>Magnoliopsida</taxon>
        <taxon>eudicotyledons</taxon>
        <taxon>Gunneridae</taxon>
        <taxon>Pentapetalae</taxon>
        <taxon>rosids</taxon>
        <taxon>fabids</taxon>
        <taxon>Fabales</taxon>
        <taxon>Fabaceae</taxon>
        <taxon>Caesalpinioideae</taxon>
        <taxon>Cassia clade</taxon>
        <taxon>Senna</taxon>
    </lineage>
</organism>
<dbReference type="PANTHER" id="PTHR12069">
    <property type="entry name" value="DNA-DIRECTED RNA POLYMERASES III 80 KDA POLYPEPTIDE RNA POLYMERASE III SUBUNIT 5"/>
    <property type="match status" value="1"/>
</dbReference>
<reference evidence="2" key="1">
    <citation type="submission" date="2020-09" db="EMBL/GenBank/DDBJ databases">
        <title>Genome-Enabled Discovery of Anthraquinone Biosynthesis in Senna tora.</title>
        <authorList>
            <person name="Kang S.-H."/>
            <person name="Pandey R.P."/>
            <person name="Lee C.-M."/>
            <person name="Sim J.-S."/>
            <person name="Jeong J.-T."/>
            <person name="Choi B.-S."/>
            <person name="Jung M."/>
            <person name="Ginzburg D."/>
            <person name="Zhao K."/>
            <person name="Won S.Y."/>
            <person name="Oh T.-J."/>
            <person name="Yu Y."/>
            <person name="Kim N.-H."/>
            <person name="Lee O.R."/>
            <person name="Lee T.-H."/>
            <person name="Bashyal P."/>
            <person name="Kim T.-S."/>
            <person name="Lee W.-H."/>
            <person name="Kawkins C."/>
            <person name="Kim C.-K."/>
            <person name="Kim J.S."/>
            <person name="Ahn B.O."/>
            <person name="Rhee S.Y."/>
            <person name="Sohng J.K."/>
        </authorList>
    </citation>
    <scope>NUCLEOTIDE SEQUENCE</scope>
    <source>
        <tissue evidence="2">Leaf</tissue>
    </source>
</reference>
<feature type="compositionally biased region" description="Acidic residues" evidence="1">
    <location>
        <begin position="84"/>
        <end position="100"/>
    </location>
</feature>